<evidence type="ECO:0000256" key="4">
    <source>
        <dbReference type="ARBA" id="ARBA00022692"/>
    </source>
</evidence>
<evidence type="ECO:0000256" key="6">
    <source>
        <dbReference type="ARBA" id="ARBA00023136"/>
    </source>
</evidence>
<keyword evidence="5 9" id="KW-1133">Transmembrane helix</keyword>
<feature type="transmembrane region" description="Helical" evidence="9">
    <location>
        <begin position="378"/>
        <end position="396"/>
    </location>
</feature>
<dbReference type="PANTHER" id="PTHR23028:SF53">
    <property type="entry name" value="ACYL_TRANSF_3 DOMAIN-CONTAINING PROTEIN"/>
    <property type="match status" value="1"/>
</dbReference>
<dbReference type="Proteomes" id="UP000721415">
    <property type="component" value="Unassembled WGS sequence"/>
</dbReference>
<feature type="transmembrane region" description="Helical" evidence="9">
    <location>
        <begin position="131"/>
        <end position="150"/>
    </location>
</feature>
<dbReference type="GO" id="GO:0016746">
    <property type="term" value="F:acyltransferase activity"/>
    <property type="evidence" value="ECO:0007669"/>
    <property type="project" value="UniProtKB-KW"/>
</dbReference>
<feature type="transmembrane region" description="Helical" evidence="9">
    <location>
        <begin position="30"/>
        <end position="48"/>
    </location>
</feature>
<dbReference type="EMBL" id="JACBXQ010000001">
    <property type="protein sequence ID" value="MBG9985577.1"/>
    <property type="molecule type" value="Genomic_DNA"/>
</dbReference>
<feature type="domain" description="Acyltransferase 3" evidence="10">
    <location>
        <begin position="5"/>
        <end position="339"/>
    </location>
</feature>
<protein>
    <submittedName>
        <fullName evidence="11">Acyltransferase</fullName>
    </submittedName>
</protein>
<feature type="transmembrane region" description="Helical" evidence="9">
    <location>
        <begin position="162"/>
        <end position="179"/>
    </location>
</feature>
<dbReference type="Gene3D" id="3.40.50.1110">
    <property type="entry name" value="SGNH hydrolase"/>
    <property type="match status" value="1"/>
</dbReference>
<name>A0ABS0LNN6_9LACT</name>
<dbReference type="PANTHER" id="PTHR23028">
    <property type="entry name" value="ACETYLTRANSFERASE"/>
    <property type="match status" value="1"/>
</dbReference>
<comment type="subcellular location">
    <subcellularLocation>
        <location evidence="1">Cell membrane</location>
        <topology evidence="1">Multi-pass membrane protein</topology>
    </subcellularLocation>
</comment>
<keyword evidence="2" id="KW-1003">Cell membrane</keyword>
<feature type="region of interest" description="Disordered" evidence="8">
    <location>
        <begin position="487"/>
        <end position="508"/>
    </location>
</feature>
<evidence type="ECO:0000313" key="12">
    <source>
        <dbReference type="Proteomes" id="UP000721415"/>
    </source>
</evidence>
<reference evidence="11 12" key="1">
    <citation type="submission" date="2020-07" db="EMBL/GenBank/DDBJ databases">
        <title>Facklamia lactis sp. nov., isolated from raw milk.</title>
        <authorList>
            <person name="Doll E.V."/>
            <person name="Huptas C."/>
            <person name="Staib L."/>
            <person name="Wenning M."/>
            <person name="Scherer S."/>
        </authorList>
    </citation>
    <scope>NUCLEOTIDE SEQUENCE [LARGE SCALE GENOMIC DNA]</scope>
    <source>
        <strain evidence="11 12">DSM 111018</strain>
    </source>
</reference>
<organism evidence="11 12">
    <name type="scientific">Facklamia lactis</name>
    <dbReference type="NCBI Taxonomy" id="2749967"/>
    <lineage>
        <taxon>Bacteria</taxon>
        <taxon>Bacillati</taxon>
        <taxon>Bacillota</taxon>
        <taxon>Bacilli</taxon>
        <taxon>Lactobacillales</taxon>
        <taxon>Aerococcaceae</taxon>
        <taxon>Facklamia</taxon>
    </lineage>
</organism>
<comment type="caution">
    <text evidence="11">The sequence shown here is derived from an EMBL/GenBank/DDBJ whole genome shotgun (WGS) entry which is preliminary data.</text>
</comment>
<keyword evidence="4 9" id="KW-0812">Transmembrane</keyword>
<keyword evidence="3" id="KW-0808">Transferase</keyword>
<feature type="transmembrane region" description="Helical" evidence="9">
    <location>
        <begin position="7"/>
        <end position="24"/>
    </location>
</feature>
<dbReference type="SUPFAM" id="SSF52266">
    <property type="entry name" value="SGNH hydrolase"/>
    <property type="match status" value="1"/>
</dbReference>
<evidence type="ECO:0000256" key="7">
    <source>
        <dbReference type="ARBA" id="ARBA00023315"/>
    </source>
</evidence>
<gene>
    <name evidence="11" type="ORF">HZY91_01565</name>
</gene>
<feature type="transmembrane region" description="Helical" evidence="9">
    <location>
        <begin position="69"/>
        <end position="92"/>
    </location>
</feature>
<feature type="transmembrane region" description="Helical" evidence="9">
    <location>
        <begin position="326"/>
        <end position="343"/>
    </location>
</feature>
<evidence type="ECO:0000256" key="2">
    <source>
        <dbReference type="ARBA" id="ARBA00022475"/>
    </source>
</evidence>
<accession>A0ABS0LNN6</accession>
<evidence type="ECO:0000256" key="8">
    <source>
        <dbReference type="SAM" id="MobiDB-lite"/>
    </source>
</evidence>
<dbReference type="InterPro" id="IPR002656">
    <property type="entry name" value="Acyl_transf_3_dom"/>
</dbReference>
<feature type="transmembrane region" description="Helical" evidence="9">
    <location>
        <begin position="222"/>
        <end position="245"/>
    </location>
</feature>
<evidence type="ECO:0000259" key="10">
    <source>
        <dbReference type="Pfam" id="PF01757"/>
    </source>
</evidence>
<keyword evidence="7 11" id="KW-0012">Acyltransferase</keyword>
<dbReference type="Pfam" id="PF01757">
    <property type="entry name" value="Acyl_transf_3"/>
    <property type="match status" value="1"/>
</dbReference>
<feature type="transmembrane region" description="Helical" evidence="9">
    <location>
        <begin position="191"/>
        <end position="210"/>
    </location>
</feature>
<feature type="compositionally biased region" description="Basic and acidic residues" evidence="8">
    <location>
        <begin position="487"/>
        <end position="501"/>
    </location>
</feature>
<dbReference type="InterPro" id="IPR050879">
    <property type="entry name" value="Acyltransferase_3"/>
</dbReference>
<evidence type="ECO:0000256" key="1">
    <source>
        <dbReference type="ARBA" id="ARBA00004651"/>
    </source>
</evidence>
<dbReference type="InterPro" id="IPR036514">
    <property type="entry name" value="SGNH_hydro_sf"/>
</dbReference>
<keyword evidence="12" id="KW-1185">Reference proteome</keyword>
<evidence type="ECO:0000313" key="11">
    <source>
        <dbReference type="EMBL" id="MBG9985577.1"/>
    </source>
</evidence>
<evidence type="ECO:0000256" key="5">
    <source>
        <dbReference type="ARBA" id="ARBA00022989"/>
    </source>
</evidence>
<proteinExistence type="predicted"/>
<dbReference type="RefSeq" id="WP_197114037.1">
    <property type="nucleotide sequence ID" value="NZ_JACBXQ010000001.1"/>
</dbReference>
<sequence>MIRIKAFDGIKGFAILSIILYHLWPEVIPGGFLTVNTFLVLSGYFLTNKLRNQPLKEVASYVHKTISRVWFPLLWFLIFIVVGLLILNPIALKSLQLEILASLTFLNNFFQLASERSYFTDMANASPMTHLWYIAIYIQSFIIAIPVILIGDRWITSDKIKGIFWLLVFACTLYLNHLHYQPGQDPSNVYYGIQTRFASFAIGIAVAYLNTSLQAAINQYRYFVASWIYFLMSVGSFVMMVYLIFHVSDQEPITYQFWLPYYNVLASAFIIGANHRFNLVEDLIGHPLLAWLGQKSYSFYLWYYPIIVYSFSYLRNFQDKISLLKGATFLAIVVIASLFSYLIESKRMTYLFGTDFNFKQDWQDLINHFKPKPRFSALLARSIIYFGLLGTFIYGICYADNQKSLALFELEYGMYQTQPSPFSLYYPHDQKAKALRSELLAFDQEMETNFIQLASPGSLVDDTFKTDLGREMTQKISLQLLAAAADKKEDQTDEEKVRETLSEPSDDQEAKLEYIQSMDPEIVELLSEEEMLYAVELPVTLFGDSLAKLAGPVFETVFQEGSTYGYTSLQVWDSYDEFQDLLDQELVEETLIINLGTNAGYDLPGLTELIDMAGDREIYLVNTNSAVEHVEEVNEVIKECTKLYDNVHEIDWHSVSLDHPEYYGEDDIHLSLEGLDYYTATIVKALYENQ</sequence>
<keyword evidence="6 9" id="KW-0472">Membrane</keyword>
<evidence type="ECO:0000256" key="9">
    <source>
        <dbReference type="SAM" id="Phobius"/>
    </source>
</evidence>
<feature type="transmembrane region" description="Helical" evidence="9">
    <location>
        <begin position="297"/>
        <end position="314"/>
    </location>
</feature>
<evidence type="ECO:0000256" key="3">
    <source>
        <dbReference type="ARBA" id="ARBA00022679"/>
    </source>
</evidence>